<dbReference type="InterPro" id="IPR044880">
    <property type="entry name" value="NCX_ion-bd_dom_sf"/>
</dbReference>
<feature type="transmembrane region" description="Helical" evidence="5">
    <location>
        <begin position="343"/>
        <end position="361"/>
    </location>
</feature>
<reference evidence="7 8" key="1">
    <citation type="submission" date="2020-07" db="EMBL/GenBank/DDBJ databases">
        <title>Gai3-2, isolated from salt lake.</title>
        <authorList>
            <person name="Cui H."/>
            <person name="Shi X."/>
        </authorList>
    </citation>
    <scope>NUCLEOTIDE SEQUENCE [LARGE SCALE GENOMIC DNA]</scope>
    <source>
        <strain evidence="7 8">Gai3-2</strain>
    </source>
</reference>
<feature type="transmembrane region" description="Helical" evidence="5">
    <location>
        <begin position="32"/>
        <end position="52"/>
    </location>
</feature>
<dbReference type="OrthoDB" id="142185at2157"/>
<evidence type="ECO:0000256" key="4">
    <source>
        <dbReference type="ARBA" id="ARBA00023136"/>
    </source>
</evidence>
<sequence length="362" mass="36462">MYELSAAAAAAPLAVNTGWEWLRTAATSESAVTVLVGAVLLYLGAEALVRGASSLSVGLGMRAAVAGVTVVAFATTAPELVIGVLSGLDYGTTLGLGAIVGSNVANIGLVLGLSALVRPLDVAAETLRKHVPFMAVAALLLVGLGLDGTLDRADGVTFLVVLAAFTFVLLSTAGGDDAVDADEIAADGGTERGGSASGGVLARGRLGTEVAVYGRRVRPADVAFVLVGLALLLVGAQRLIEGGRTTLYYLGATDRFVGLTVLAFGTSLPELAASLVSAVRGEAEFSVGNVVGSNIYNVLAVLGVLAIITPVTVPASTGSFDFPMLVAFTLGVVAIMARGAEVSRVDGAVLVGGYCCFFYLLL</sequence>
<dbReference type="InterPro" id="IPR004481">
    <property type="entry name" value="K/Na/Ca-exchanger"/>
</dbReference>
<evidence type="ECO:0000259" key="6">
    <source>
        <dbReference type="Pfam" id="PF01699"/>
    </source>
</evidence>
<dbReference type="PANTHER" id="PTHR10846">
    <property type="entry name" value="SODIUM/POTASSIUM/CALCIUM EXCHANGER"/>
    <property type="match status" value="1"/>
</dbReference>
<accession>A0A7D5K266</accession>
<keyword evidence="8" id="KW-1185">Reference proteome</keyword>
<feature type="transmembrane region" description="Helical" evidence="5">
    <location>
        <begin position="295"/>
        <end position="313"/>
    </location>
</feature>
<evidence type="ECO:0000256" key="1">
    <source>
        <dbReference type="ARBA" id="ARBA00004141"/>
    </source>
</evidence>
<dbReference type="EMBL" id="CP058529">
    <property type="protein sequence ID" value="QLG28581.1"/>
    <property type="molecule type" value="Genomic_DNA"/>
</dbReference>
<dbReference type="GO" id="GO:0006874">
    <property type="term" value="P:intracellular calcium ion homeostasis"/>
    <property type="evidence" value="ECO:0007669"/>
    <property type="project" value="TreeGrafter"/>
</dbReference>
<dbReference type="NCBIfam" id="TIGR00367">
    <property type="entry name" value="calcium/sodium antiporter"/>
    <property type="match status" value="1"/>
</dbReference>
<dbReference type="GO" id="GO:0005886">
    <property type="term" value="C:plasma membrane"/>
    <property type="evidence" value="ECO:0007669"/>
    <property type="project" value="TreeGrafter"/>
</dbReference>
<organism evidence="7 8">
    <name type="scientific">Halorarum halophilum</name>
    <dbReference type="NCBI Taxonomy" id="2743090"/>
    <lineage>
        <taxon>Archaea</taxon>
        <taxon>Methanobacteriati</taxon>
        <taxon>Methanobacteriota</taxon>
        <taxon>Stenosarchaea group</taxon>
        <taxon>Halobacteria</taxon>
        <taxon>Halobacteriales</taxon>
        <taxon>Haloferacaceae</taxon>
        <taxon>Halorarum</taxon>
    </lineage>
</organism>
<feature type="transmembrane region" description="Helical" evidence="5">
    <location>
        <begin position="156"/>
        <end position="174"/>
    </location>
</feature>
<keyword evidence="4 5" id="KW-0472">Membrane</keyword>
<feature type="transmembrane region" description="Helical" evidence="5">
    <location>
        <begin position="320"/>
        <end position="337"/>
    </location>
</feature>
<dbReference type="GO" id="GO:0005262">
    <property type="term" value="F:calcium channel activity"/>
    <property type="evidence" value="ECO:0007669"/>
    <property type="project" value="TreeGrafter"/>
</dbReference>
<evidence type="ECO:0000313" key="7">
    <source>
        <dbReference type="EMBL" id="QLG28581.1"/>
    </source>
</evidence>
<name>A0A7D5K266_9EURY</name>
<keyword evidence="2 5" id="KW-0812">Transmembrane</keyword>
<evidence type="ECO:0000256" key="3">
    <source>
        <dbReference type="ARBA" id="ARBA00022989"/>
    </source>
</evidence>
<keyword evidence="3 5" id="KW-1133">Transmembrane helix</keyword>
<dbReference type="GO" id="GO:0008273">
    <property type="term" value="F:calcium, potassium:sodium antiporter activity"/>
    <property type="evidence" value="ECO:0007669"/>
    <property type="project" value="TreeGrafter"/>
</dbReference>
<dbReference type="PANTHER" id="PTHR10846:SF8">
    <property type="entry name" value="INNER MEMBRANE PROTEIN YRBG"/>
    <property type="match status" value="1"/>
</dbReference>
<evidence type="ECO:0000313" key="8">
    <source>
        <dbReference type="Proteomes" id="UP000509750"/>
    </source>
</evidence>
<evidence type="ECO:0000256" key="2">
    <source>
        <dbReference type="ARBA" id="ARBA00022692"/>
    </source>
</evidence>
<dbReference type="Proteomes" id="UP000509750">
    <property type="component" value="Chromosome"/>
</dbReference>
<feature type="domain" description="Sodium/calcium exchanger membrane region" evidence="6">
    <location>
        <begin position="223"/>
        <end position="361"/>
    </location>
</feature>
<dbReference type="AlphaFoldDB" id="A0A7D5K266"/>
<dbReference type="Pfam" id="PF01699">
    <property type="entry name" value="Na_Ca_ex"/>
    <property type="match status" value="2"/>
</dbReference>
<dbReference type="InterPro" id="IPR004837">
    <property type="entry name" value="NaCa_Exmemb"/>
</dbReference>
<comment type="subcellular location">
    <subcellularLocation>
        <location evidence="1">Membrane</location>
        <topology evidence="1">Multi-pass membrane protein</topology>
    </subcellularLocation>
</comment>
<feature type="transmembrane region" description="Helical" evidence="5">
    <location>
        <begin position="94"/>
        <end position="118"/>
    </location>
</feature>
<dbReference type="KEGG" id="halg:HUG10_13960"/>
<gene>
    <name evidence="7" type="ORF">HUG10_13960</name>
</gene>
<feature type="transmembrane region" description="Helical" evidence="5">
    <location>
        <begin position="130"/>
        <end position="150"/>
    </location>
</feature>
<feature type="domain" description="Sodium/calcium exchanger membrane region" evidence="6">
    <location>
        <begin position="30"/>
        <end position="169"/>
    </location>
</feature>
<dbReference type="Gene3D" id="1.20.1420.30">
    <property type="entry name" value="NCX, central ion-binding region"/>
    <property type="match status" value="1"/>
</dbReference>
<proteinExistence type="predicted"/>
<evidence type="ECO:0000256" key="5">
    <source>
        <dbReference type="SAM" id="Phobius"/>
    </source>
</evidence>
<feature type="transmembrane region" description="Helical" evidence="5">
    <location>
        <begin position="222"/>
        <end position="240"/>
    </location>
</feature>
<protein>
    <submittedName>
        <fullName evidence="7">Calcium/sodium antiporter</fullName>
    </submittedName>
</protein>
<feature type="transmembrane region" description="Helical" evidence="5">
    <location>
        <begin position="64"/>
        <end position="88"/>
    </location>
</feature>